<accession>A0A1Y1XZ61</accession>
<dbReference type="PANTHER" id="PTHR12443:SF9">
    <property type="entry name" value="TRANSLOCATION PROTEIN SEC62"/>
    <property type="match status" value="1"/>
</dbReference>
<dbReference type="InParanoid" id="A0A1Y1XZ61"/>
<keyword evidence="13" id="KW-1185">Reference proteome</keyword>
<dbReference type="GO" id="GO:0031204">
    <property type="term" value="P:post-translational protein targeting to membrane, translocation"/>
    <property type="evidence" value="ECO:0007669"/>
    <property type="project" value="TreeGrafter"/>
</dbReference>
<organism evidence="12 13">
    <name type="scientific">Basidiobolus meristosporus CBS 931.73</name>
    <dbReference type="NCBI Taxonomy" id="1314790"/>
    <lineage>
        <taxon>Eukaryota</taxon>
        <taxon>Fungi</taxon>
        <taxon>Fungi incertae sedis</taxon>
        <taxon>Zoopagomycota</taxon>
        <taxon>Entomophthoromycotina</taxon>
        <taxon>Basidiobolomycetes</taxon>
        <taxon>Basidiobolales</taxon>
        <taxon>Basidiobolaceae</taxon>
        <taxon>Basidiobolus</taxon>
    </lineage>
</organism>
<comment type="subcellular location">
    <subcellularLocation>
        <location evidence="1">Endoplasmic reticulum membrane</location>
        <topology evidence="1">Multi-pass membrane protein</topology>
    </subcellularLocation>
</comment>
<dbReference type="OrthoDB" id="200187at2759"/>
<dbReference type="STRING" id="1314790.A0A1Y1XZ61"/>
<evidence type="ECO:0000256" key="11">
    <source>
        <dbReference type="SAM" id="Phobius"/>
    </source>
</evidence>
<keyword evidence="8 11" id="KW-1133">Transmembrane helix</keyword>
<proteinExistence type="inferred from homology"/>
<evidence type="ECO:0000256" key="2">
    <source>
        <dbReference type="ARBA" id="ARBA00010604"/>
    </source>
</evidence>
<evidence type="ECO:0000256" key="3">
    <source>
        <dbReference type="ARBA" id="ARBA00021257"/>
    </source>
</evidence>
<keyword evidence="10 11" id="KW-0472">Membrane</keyword>
<name>A0A1Y1XZ61_9FUNG</name>
<sequence>LLKTEQSGLKVKEGIMNERRVKYFKGKWAACASLLGAGYPNKARPKVASREEAESVLQTLLDHGLIASCHKSGDSLTMMPVRKFTENGCFVWLYEGSQLRTILGAIGLVALVLFFVMFPLWPAFMRDGAWYLSVTAISLLGLLMAISIIRLAFYVSTYIICKPGIWIFPNLFEDVGFFESFVPLWDWNISANKKGKQ</sequence>
<evidence type="ECO:0000256" key="6">
    <source>
        <dbReference type="ARBA" id="ARBA00022824"/>
    </source>
</evidence>
<gene>
    <name evidence="12" type="ORF">K493DRAFT_172434</name>
</gene>
<evidence type="ECO:0000256" key="7">
    <source>
        <dbReference type="ARBA" id="ARBA00022927"/>
    </source>
</evidence>
<dbReference type="FunCoup" id="A0A1Y1XZ61">
    <property type="interactions" value="226"/>
</dbReference>
<comment type="similarity">
    <text evidence="2">Belongs to the SEC62 family.</text>
</comment>
<evidence type="ECO:0000313" key="12">
    <source>
        <dbReference type="EMBL" id="ORX90654.1"/>
    </source>
</evidence>
<evidence type="ECO:0000256" key="9">
    <source>
        <dbReference type="ARBA" id="ARBA00023010"/>
    </source>
</evidence>
<evidence type="ECO:0000256" key="8">
    <source>
        <dbReference type="ARBA" id="ARBA00022989"/>
    </source>
</evidence>
<reference evidence="12 13" key="1">
    <citation type="submission" date="2016-07" db="EMBL/GenBank/DDBJ databases">
        <title>Pervasive Adenine N6-methylation of Active Genes in Fungi.</title>
        <authorList>
            <consortium name="DOE Joint Genome Institute"/>
            <person name="Mondo S.J."/>
            <person name="Dannebaum R.O."/>
            <person name="Kuo R.C."/>
            <person name="Labutti K."/>
            <person name="Haridas S."/>
            <person name="Kuo A."/>
            <person name="Salamov A."/>
            <person name="Ahrendt S.R."/>
            <person name="Lipzen A."/>
            <person name="Sullivan W."/>
            <person name="Andreopoulos W.B."/>
            <person name="Clum A."/>
            <person name="Lindquist E."/>
            <person name="Daum C."/>
            <person name="Ramamoorthy G.K."/>
            <person name="Gryganskyi A."/>
            <person name="Culley D."/>
            <person name="Magnuson J.K."/>
            <person name="James T.Y."/>
            <person name="O'Malley M.A."/>
            <person name="Stajich J.E."/>
            <person name="Spatafora J.W."/>
            <person name="Visel A."/>
            <person name="Grigoriev I.V."/>
        </authorList>
    </citation>
    <scope>NUCLEOTIDE SEQUENCE [LARGE SCALE GENOMIC DNA]</scope>
    <source>
        <strain evidence="12 13">CBS 931.73</strain>
    </source>
</reference>
<evidence type="ECO:0000256" key="10">
    <source>
        <dbReference type="ARBA" id="ARBA00023136"/>
    </source>
</evidence>
<feature type="non-terminal residue" evidence="12">
    <location>
        <position position="197"/>
    </location>
</feature>
<evidence type="ECO:0000256" key="4">
    <source>
        <dbReference type="ARBA" id="ARBA00022448"/>
    </source>
</evidence>
<dbReference type="Pfam" id="PF03839">
    <property type="entry name" value="Sec62"/>
    <property type="match status" value="1"/>
</dbReference>
<evidence type="ECO:0000256" key="5">
    <source>
        <dbReference type="ARBA" id="ARBA00022692"/>
    </source>
</evidence>
<dbReference type="PANTHER" id="PTHR12443">
    <property type="entry name" value="TRANSLOCATION PROTEIN SEC62"/>
    <property type="match status" value="1"/>
</dbReference>
<dbReference type="EMBL" id="MCFE01000370">
    <property type="protein sequence ID" value="ORX90654.1"/>
    <property type="molecule type" value="Genomic_DNA"/>
</dbReference>
<feature type="transmembrane region" description="Helical" evidence="11">
    <location>
        <begin position="130"/>
        <end position="153"/>
    </location>
</feature>
<keyword evidence="9" id="KW-0811">Translocation</keyword>
<keyword evidence="4" id="KW-0813">Transport</keyword>
<evidence type="ECO:0000313" key="13">
    <source>
        <dbReference type="Proteomes" id="UP000193498"/>
    </source>
</evidence>
<dbReference type="InterPro" id="IPR004728">
    <property type="entry name" value="Sec62"/>
</dbReference>
<keyword evidence="7" id="KW-0653">Protein transport</keyword>
<comment type="caution">
    <text evidence="12">The sequence shown here is derived from an EMBL/GenBank/DDBJ whole genome shotgun (WGS) entry which is preliminary data.</text>
</comment>
<feature type="transmembrane region" description="Helical" evidence="11">
    <location>
        <begin position="102"/>
        <end position="124"/>
    </location>
</feature>
<keyword evidence="6" id="KW-0256">Endoplasmic reticulum</keyword>
<evidence type="ECO:0000256" key="1">
    <source>
        <dbReference type="ARBA" id="ARBA00004477"/>
    </source>
</evidence>
<protein>
    <recommendedName>
        <fullName evidence="3">Translocation protein SEC62</fullName>
    </recommendedName>
</protein>
<feature type="non-terminal residue" evidence="12">
    <location>
        <position position="1"/>
    </location>
</feature>
<keyword evidence="5 11" id="KW-0812">Transmembrane</keyword>
<dbReference type="AlphaFoldDB" id="A0A1Y1XZ61"/>
<dbReference type="GO" id="GO:0005789">
    <property type="term" value="C:endoplasmic reticulum membrane"/>
    <property type="evidence" value="ECO:0007669"/>
    <property type="project" value="UniProtKB-SubCell"/>
</dbReference>
<dbReference type="Proteomes" id="UP000193498">
    <property type="component" value="Unassembled WGS sequence"/>
</dbReference>